<feature type="transmembrane region" description="Helical" evidence="1">
    <location>
        <begin position="79"/>
        <end position="102"/>
    </location>
</feature>
<accession>A0A238KKE5</accession>
<proteinExistence type="predicted"/>
<feature type="transmembrane region" description="Helical" evidence="1">
    <location>
        <begin position="183"/>
        <end position="202"/>
    </location>
</feature>
<evidence type="ECO:0000256" key="1">
    <source>
        <dbReference type="SAM" id="Phobius"/>
    </source>
</evidence>
<feature type="transmembrane region" description="Helical" evidence="1">
    <location>
        <begin position="50"/>
        <end position="67"/>
    </location>
</feature>
<feature type="transmembrane region" description="Helical" evidence="1">
    <location>
        <begin position="268"/>
        <end position="289"/>
    </location>
</feature>
<dbReference type="OrthoDB" id="5498145at2"/>
<evidence type="ECO:0000313" key="2">
    <source>
        <dbReference type="EMBL" id="SMX43200.1"/>
    </source>
</evidence>
<dbReference type="AlphaFoldDB" id="A0A238KKE5"/>
<dbReference type="EMBL" id="FXYF01000007">
    <property type="protein sequence ID" value="SMX43200.1"/>
    <property type="molecule type" value="Genomic_DNA"/>
</dbReference>
<dbReference type="Proteomes" id="UP000207598">
    <property type="component" value="Unassembled WGS sequence"/>
</dbReference>
<sequence length="580" mass="62288">MSHAARTLPFVLAILVLLALGAAALAQPQAMLARVAFLAGSIETRDWLMRGFGTGLLAVALALWIEARWASGSAVRLPLLALVGLLSASFLLYCQQLAGWWIDDAGITFAYARSLAEGAGLTFQPGAPPTEGYSSSVWMALLSLAHRAGLDIPQAAKYGGTALALGTLWISLLWVWRTTESAAAMALTAAAIGAAPTVVWAVSGQEHALQALLLLLAAFTAAHLRRWRLPVALLLAVLVWTRPETPLLVIAVFLAALFLSRADEGRLLFWRTLMLAAIPFAAFVGLMAFRMQYFGDPFPNPYHAKTSASSLAGLVNPFGGGWHYVWSGLQDSGLLLLLPLALIVGSGDSVPRRWVGFALLLGHGAFVIWAKGDWMGQYRFLMPVLPLIVVPAVLAIDHGFSVRARAWLCSITAIALFASTLTEVDRFDAEPTTPLAVVSEIGRTFAQVATRMGIADPVLAHHDAGAISYERSIGLVDLGGLVDREVARNMADADFLRTYIFDQKKPLFIFGARNFAAASGFLDGPELARDYVPLSFPNHPIMASDYSHIRRDAVQESPGIELIRDATGTLTGVVVQSPDN</sequence>
<keyword evidence="1" id="KW-1133">Transmembrane helix</keyword>
<keyword evidence="1" id="KW-0812">Transmembrane</keyword>
<gene>
    <name evidence="2" type="ORF">MAA8898_02766</name>
</gene>
<keyword evidence="1" id="KW-0472">Membrane</keyword>
<keyword evidence="3" id="KW-1185">Reference proteome</keyword>
<name>A0A238KKE5_9RHOB</name>
<protein>
    <recommendedName>
        <fullName evidence="4">Glycosyltransferase RgtA/B/C/D-like domain-containing protein</fullName>
    </recommendedName>
</protein>
<evidence type="ECO:0000313" key="3">
    <source>
        <dbReference type="Proteomes" id="UP000207598"/>
    </source>
</evidence>
<feature type="transmembrane region" description="Helical" evidence="1">
    <location>
        <begin position="378"/>
        <end position="396"/>
    </location>
</feature>
<feature type="transmembrane region" description="Helical" evidence="1">
    <location>
        <begin position="354"/>
        <end position="372"/>
    </location>
</feature>
<reference evidence="2 3" key="1">
    <citation type="submission" date="2017-05" db="EMBL/GenBank/DDBJ databases">
        <authorList>
            <person name="Song R."/>
            <person name="Chenine A.L."/>
            <person name="Ruprecht R.M."/>
        </authorList>
    </citation>
    <scope>NUCLEOTIDE SEQUENCE [LARGE SCALE GENOMIC DNA]</scope>
    <source>
        <strain evidence="2 3">CECT 8898</strain>
    </source>
</reference>
<feature type="transmembrane region" description="Helical" evidence="1">
    <location>
        <begin position="158"/>
        <end position="176"/>
    </location>
</feature>
<dbReference type="RefSeq" id="WP_094021590.1">
    <property type="nucleotide sequence ID" value="NZ_FXYF01000007.1"/>
</dbReference>
<evidence type="ECO:0008006" key="4">
    <source>
        <dbReference type="Google" id="ProtNLM"/>
    </source>
</evidence>
<organism evidence="2 3">
    <name type="scientific">Maliponia aquimaris</name>
    <dbReference type="NCBI Taxonomy" id="1673631"/>
    <lineage>
        <taxon>Bacteria</taxon>
        <taxon>Pseudomonadati</taxon>
        <taxon>Pseudomonadota</taxon>
        <taxon>Alphaproteobacteria</taxon>
        <taxon>Rhodobacterales</taxon>
        <taxon>Paracoccaceae</taxon>
        <taxon>Maliponia</taxon>
    </lineage>
</organism>
<feature type="transmembrane region" description="Helical" evidence="1">
    <location>
        <begin position="245"/>
        <end position="262"/>
    </location>
</feature>